<accession>A0A9X1X3X4</accession>
<evidence type="ECO:0008006" key="4">
    <source>
        <dbReference type="Google" id="ProtNLM"/>
    </source>
</evidence>
<evidence type="ECO:0000313" key="2">
    <source>
        <dbReference type="EMBL" id="MCJ8209695.1"/>
    </source>
</evidence>
<dbReference type="Proteomes" id="UP001139450">
    <property type="component" value="Unassembled WGS sequence"/>
</dbReference>
<comment type="caution">
    <text evidence="2">The sequence shown here is derived from an EMBL/GenBank/DDBJ whole genome shotgun (WGS) entry which is preliminary data.</text>
</comment>
<reference evidence="2" key="1">
    <citation type="submission" date="2022-04" db="EMBL/GenBank/DDBJ databases">
        <title>Mucilaginibacter sp. RS28 isolated from freshwater.</title>
        <authorList>
            <person name="Ko S.-R."/>
        </authorList>
    </citation>
    <scope>NUCLEOTIDE SEQUENCE</scope>
    <source>
        <strain evidence="2">RS28</strain>
    </source>
</reference>
<evidence type="ECO:0000256" key="1">
    <source>
        <dbReference type="SAM" id="SignalP"/>
    </source>
</evidence>
<organism evidence="2 3">
    <name type="scientific">Mucilaginibacter straminoryzae</name>
    <dbReference type="NCBI Taxonomy" id="2932774"/>
    <lineage>
        <taxon>Bacteria</taxon>
        <taxon>Pseudomonadati</taxon>
        <taxon>Bacteroidota</taxon>
        <taxon>Sphingobacteriia</taxon>
        <taxon>Sphingobacteriales</taxon>
        <taxon>Sphingobacteriaceae</taxon>
        <taxon>Mucilaginibacter</taxon>
    </lineage>
</organism>
<dbReference type="EMBL" id="JALJEJ010000003">
    <property type="protein sequence ID" value="MCJ8209695.1"/>
    <property type="molecule type" value="Genomic_DNA"/>
</dbReference>
<evidence type="ECO:0000313" key="3">
    <source>
        <dbReference type="Proteomes" id="UP001139450"/>
    </source>
</evidence>
<dbReference type="AlphaFoldDB" id="A0A9X1X3X4"/>
<name>A0A9X1X3X4_9SPHI</name>
<protein>
    <recommendedName>
        <fullName evidence="4">Lipoprotein</fullName>
    </recommendedName>
</protein>
<keyword evidence="3" id="KW-1185">Reference proteome</keyword>
<dbReference type="RefSeq" id="WP_245129528.1">
    <property type="nucleotide sequence ID" value="NZ_JALJEJ010000003.1"/>
</dbReference>
<dbReference type="PROSITE" id="PS51257">
    <property type="entry name" value="PROKAR_LIPOPROTEIN"/>
    <property type="match status" value="1"/>
</dbReference>
<sequence length="146" mass="16732">MKKLLFIALSLLLFSCNDHGAGKLRGFVEEGLQKDKGILKLSKYNEVKWDKVYVLGPYSSKKMLDKTLAKHYQDIMLAGIFNHDDICLVLLFNGDQLVSQATFDIIRTDLSATSVFTPNDRYAPCPKDSANYPYVKKNRTYILRRF</sequence>
<keyword evidence="1" id="KW-0732">Signal</keyword>
<feature type="signal peptide" evidence="1">
    <location>
        <begin position="1"/>
        <end position="20"/>
    </location>
</feature>
<proteinExistence type="predicted"/>
<gene>
    <name evidence="2" type="ORF">MUY27_08240</name>
</gene>
<feature type="chain" id="PRO_5040852255" description="Lipoprotein" evidence="1">
    <location>
        <begin position="21"/>
        <end position="146"/>
    </location>
</feature>